<evidence type="ECO:0000256" key="8">
    <source>
        <dbReference type="ARBA" id="ARBA00022692"/>
    </source>
</evidence>
<evidence type="ECO:0000256" key="10">
    <source>
        <dbReference type="ARBA" id="ARBA00022982"/>
    </source>
</evidence>
<dbReference type="GO" id="GO:0003954">
    <property type="term" value="F:NADH dehydrogenase activity"/>
    <property type="evidence" value="ECO:0007669"/>
    <property type="project" value="TreeGrafter"/>
</dbReference>
<dbReference type="PANTHER" id="PTHR43507">
    <property type="entry name" value="NADH-UBIQUINONE OXIDOREDUCTASE CHAIN 4"/>
    <property type="match status" value="1"/>
</dbReference>
<evidence type="ECO:0000259" key="18">
    <source>
        <dbReference type="Pfam" id="PF00361"/>
    </source>
</evidence>
<evidence type="ECO:0000256" key="4">
    <source>
        <dbReference type="ARBA" id="ARBA00012944"/>
    </source>
</evidence>
<dbReference type="GO" id="GO:0031966">
    <property type="term" value="C:mitochondrial membrane"/>
    <property type="evidence" value="ECO:0007669"/>
    <property type="project" value="UniProtKB-SubCell"/>
</dbReference>
<keyword evidence="9" id="KW-1278">Translocase</keyword>
<evidence type="ECO:0000313" key="19">
    <source>
        <dbReference type="EMBL" id="QDP17873.1"/>
    </source>
</evidence>
<geneLocation type="mitochondrion" evidence="19"/>
<dbReference type="EC" id="7.1.1.2" evidence="4 17"/>
<keyword evidence="6 17" id="KW-0813">Transport</keyword>
<feature type="domain" description="NADH:quinone oxidoreductase/Mrp antiporter transmembrane" evidence="18">
    <location>
        <begin position="93"/>
        <end position="373"/>
    </location>
</feature>
<sequence>MSMLIPTWLLIKQHKMKTNTMVTIMIASILVTQMFNPPILVLNSWMFMDPISMILNTLTILIFIMIMMASFNFTKISKLMTMIISTIILVFLANDILLFYITFELTLIPTFLLITLKSNQPERLQASLYLLIYTITASLPLLLMIVISLNNLNLSLILNTNTQYSLGILFTMAFLVKMPMFTFHIWLPKAHVEAPMEGSMILAAILLKMGGYGLIRFLPFLMKSFLKMSPWIISISLIGAMSTSLTCIYQKDLKALIAYSSVSHMALAICSIFSMKSNSNTATMMMLVGHGLTSSAMFFLVTIMYKFHHTRNIMSFKGMINSFPNISFWWFLFTAMNIAAPPSINFFSEVLIMSNTLNWNMSTSIPLTYAIFLTASFSYLLYSMLNHSCTSLKSMFEFSNSKQFLNLLLHISPLMLLMTKMEYMF</sequence>
<protein>
    <recommendedName>
        <fullName evidence="5 17">NADH-ubiquinone oxidoreductase chain 4</fullName>
        <ecNumber evidence="4 17">7.1.1.2</ecNumber>
    </recommendedName>
</protein>
<evidence type="ECO:0000256" key="1">
    <source>
        <dbReference type="ARBA" id="ARBA00003257"/>
    </source>
</evidence>
<evidence type="ECO:0000256" key="2">
    <source>
        <dbReference type="ARBA" id="ARBA00004225"/>
    </source>
</evidence>
<feature type="transmembrane region" description="Helical" evidence="17">
    <location>
        <begin position="164"/>
        <end position="187"/>
    </location>
</feature>
<reference evidence="19" key="1">
    <citation type="journal article" date="2019" name="BMC Genomics">
        <title>Arm-less mitochondrial tRNAs conserved for over 30 millions of years in spiders.</title>
        <authorList>
            <person name="Pons J."/>
            <person name="Bover P."/>
            <person name="Bidegaray-Batista L."/>
            <person name="Arnedo M."/>
        </authorList>
    </citation>
    <scope>NUCLEOTIDE SEQUENCE</scope>
    <source>
        <strain evidence="19">K479</strain>
    </source>
</reference>
<feature type="transmembrane region" description="Helical" evidence="17">
    <location>
        <begin position="21"/>
        <end position="39"/>
    </location>
</feature>
<evidence type="ECO:0000256" key="7">
    <source>
        <dbReference type="ARBA" id="ARBA00022660"/>
    </source>
</evidence>
<dbReference type="GO" id="GO:0048039">
    <property type="term" value="F:ubiquinone binding"/>
    <property type="evidence" value="ECO:0007669"/>
    <property type="project" value="TreeGrafter"/>
</dbReference>
<comment type="similarity">
    <text evidence="3 17">Belongs to the complex I subunit 4 family.</text>
</comment>
<evidence type="ECO:0000256" key="11">
    <source>
        <dbReference type="ARBA" id="ARBA00022989"/>
    </source>
</evidence>
<dbReference type="Pfam" id="PF00361">
    <property type="entry name" value="Proton_antipo_M"/>
    <property type="match status" value="1"/>
</dbReference>
<gene>
    <name evidence="19" type="primary">nad4</name>
</gene>
<name>A0A516IM74_9ARAC</name>
<keyword evidence="8 17" id="KW-0812">Transmembrane</keyword>
<evidence type="ECO:0000256" key="9">
    <source>
        <dbReference type="ARBA" id="ARBA00022967"/>
    </source>
</evidence>
<comment type="subcellular location">
    <subcellularLocation>
        <location evidence="2 17">Mitochondrion membrane</location>
        <topology evidence="2 17">Multi-pass membrane protein</topology>
    </subcellularLocation>
</comment>
<dbReference type="InterPro" id="IPR001750">
    <property type="entry name" value="ND/Mrp_TM"/>
</dbReference>
<organism evidence="19">
    <name type="scientific">Parachtes ignavus</name>
    <dbReference type="NCBI Taxonomy" id="1110489"/>
    <lineage>
        <taxon>Eukaryota</taxon>
        <taxon>Metazoa</taxon>
        <taxon>Ecdysozoa</taxon>
        <taxon>Arthropoda</taxon>
        <taxon>Chelicerata</taxon>
        <taxon>Arachnida</taxon>
        <taxon>Araneae</taxon>
        <taxon>Araneomorphae</taxon>
        <taxon>Haplogynae</taxon>
        <taxon>Dysderoidea</taxon>
        <taxon>Dysderidae</taxon>
        <taxon>Parachtes</taxon>
    </lineage>
</organism>
<evidence type="ECO:0000256" key="3">
    <source>
        <dbReference type="ARBA" id="ARBA00009025"/>
    </source>
</evidence>
<comment type="function">
    <text evidence="1">Core subunit of the mitochondrial membrane respiratory chain NADH dehydrogenase (Complex I) that is believed to belong to the minimal assembly required for catalysis. Complex I functions in the transfer of electrons from NADH to the respiratory chain. The immediate electron acceptor for the enzyme is believed to be ubiquinone.</text>
</comment>
<feature type="transmembrane region" description="Helical" evidence="17">
    <location>
        <begin position="99"/>
        <end position="116"/>
    </location>
</feature>
<keyword evidence="14 17" id="KW-0496">Mitochondrion</keyword>
<comment type="function">
    <text evidence="17">Core subunit of the mitochondrial membrane respiratory chain NADH dehydrogenase (Complex I) which catalyzes electron transfer from NADH through the respiratory chain, using ubiquinone as an electron acceptor. Essential for the catalytic activity and assembly of complex I.</text>
</comment>
<comment type="catalytic activity">
    <reaction evidence="16 17">
        <text>a ubiquinone + NADH + 5 H(+)(in) = a ubiquinol + NAD(+) + 4 H(+)(out)</text>
        <dbReference type="Rhea" id="RHEA:29091"/>
        <dbReference type="Rhea" id="RHEA-COMP:9565"/>
        <dbReference type="Rhea" id="RHEA-COMP:9566"/>
        <dbReference type="ChEBI" id="CHEBI:15378"/>
        <dbReference type="ChEBI" id="CHEBI:16389"/>
        <dbReference type="ChEBI" id="CHEBI:17976"/>
        <dbReference type="ChEBI" id="CHEBI:57540"/>
        <dbReference type="ChEBI" id="CHEBI:57945"/>
        <dbReference type="EC" id="7.1.1.2"/>
    </reaction>
</comment>
<keyword evidence="12 17" id="KW-0520">NAD</keyword>
<feature type="transmembrane region" description="Helical" evidence="17">
    <location>
        <begin position="51"/>
        <end position="69"/>
    </location>
</feature>
<dbReference type="InterPro" id="IPR003918">
    <property type="entry name" value="NADH_UbQ_OxRdtase"/>
</dbReference>
<feature type="transmembrane region" description="Helical" evidence="17">
    <location>
        <begin position="256"/>
        <end position="275"/>
    </location>
</feature>
<feature type="transmembrane region" description="Helical" evidence="17">
    <location>
        <begin position="326"/>
        <end position="344"/>
    </location>
</feature>
<evidence type="ECO:0000256" key="12">
    <source>
        <dbReference type="ARBA" id="ARBA00023027"/>
    </source>
</evidence>
<evidence type="ECO:0000256" key="5">
    <source>
        <dbReference type="ARBA" id="ARBA00021006"/>
    </source>
</evidence>
<dbReference type="GO" id="GO:0042773">
    <property type="term" value="P:ATP synthesis coupled electron transport"/>
    <property type="evidence" value="ECO:0007669"/>
    <property type="project" value="InterPro"/>
</dbReference>
<evidence type="ECO:0000256" key="6">
    <source>
        <dbReference type="ARBA" id="ARBA00022448"/>
    </source>
</evidence>
<accession>A0A516IM74</accession>
<evidence type="ECO:0000256" key="16">
    <source>
        <dbReference type="ARBA" id="ARBA00049551"/>
    </source>
</evidence>
<feature type="transmembrane region" description="Helical" evidence="17">
    <location>
        <begin position="287"/>
        <end position="305"/>
    </location>
</feature>
<keyword evidence="13 17" id="KW-0830">Ubiquinone</keyword>
<feature type="transmembrane region" description="Helical" evidence="17">
    <location>
        <begin position="128"/>
        <end position="152"/>
    </location>
</feature>
<dbReference type="GO" id="GO:0008137">
    <property type="term" value="F:NADH dehydrogenase (ubiquinone) activity"/>
    <property type="evidence" value="ECO:0007669"/>
    <property type="project" value="UniProtKB-UniRule"/>
</dbReference>
<evidence type="ECO:0000256" key="14">
    <source>
        <dbReference type="ARBA" id="ARBA00023128"/>
    </source>
</evidence>
<keyword evidence="15 17" id="KW-0472">Membrane</keyword>
<evidence type="ECO:0000256" key="15">
    <source>
        <dbReference type="ARBA" id="ARBA00023136"/>
    </source>
</evidence>
<dbReference type="PRINTS" id="PR01437">
    <property type="entry name" value="NUOXDRDTASE4"/>
</dbReference>
<proteinExistence type="inferred from homology"/>
<dbReference type="PANTHER" id="PTHR43507:SF20">
    <property type="entry name" value="NADH-UBIQUINONE OXIDOREDUCTASE CHAIN 4"/>
    <property type="match status" value="1"/>
</dbReference>
<dbReference type="EMBL" id="MN052920">
    <property type="protein sequence ID" value="QDP17873.1"/>
    <property type="molecule type" value="Genomic_DNA"/>
</dbReference>
<dbReference type="AlphaFoldDB" id="A0A516IM74"/>
<keyword evidence="10 17" id="KW-0249">Electron transport</keyword>
<feature type="transmembrane region" description="Helical" evidence="17">
    <location>
        <begin position="364"/>
        <end position="382"/>
    </location>
</feature>
<evidence type="ECO:0000256" key="13">
    <source>
        <dbReference type="ARBA" id="ARBA00023075"/>
    </source>
</evidence>
<keyword evidence="7 17" id="KW-0679">Respiratory chain</keyword>
<keyword evidence="11 17" id="KW-1133">Transmembrane helix</keyword>
<dbReference type="GO" id="GO:0015990">
    <property type="term" value="P:electron transport coupled proton transport"/>
    <property type="evidence" value="ECO:0007669"/>
    <property type="project" value="TreeGrafter"/>
</dbReference>
<feature type="transmembrane region" description="Helical" evidence="17">
    <location>
        <begin position="199"/>
        <end position="222"/>
    </location>
</feature>
<evidence type="ECO:0000256" key="17">
    <source>
        <dbReference type="RuleBase" id="RU003297"/>
    </source>
</evidence>
<feature type="transmembrane region" description="Helical" evidence="17">
    <location>
        <begin position="228"/>
        <end position="249"/>
    </location>
</feature>